<accession>F5XJM2</accession>
<dbReference type="eggNOG" id="ENOG502ZPQG">
    <property type="taxonomic scope" value="Bacteria"/>
</dbReference>
<dbReference type="STRING" id="1032480.MLP_29080"/>
<gene>
    <name evidence="1" type="ordered locus">MLP_29080</name>
</gene>
<sequence>MRLPAESPAAWTERHRATLFPDHLATLDHLAGGDRPAHVLRTTDELVAGTLVQAVDDLTTGGTPLAAAGMQLASSYAGLMSWWIGVALLGADAAMVVSPNAVSYWCHPGDYPDALEIANPIGAVVPPGHRWSDHSGVRVAPPRQVAEAAAHSAIVAATPLVEQLHELTRAGRVGLWHEVADSFAGAAVYQQDIRVGRSDLQTIDDALALPGAPWRRRPSLRLHSVPGGAVCILHKAGCCLAYTTQSSVDTEFDEDHQAFETAFPPERGQPGYCVSCKFRSIEEVTRMQLWWRAREAGVTSSGSPAP</sequence>
<name>F5XJM2_MICPN</name>
<reference evidence="1 2" key="1">
    <citation type="submission" date="2011-05" db="EMBL/GenBank/DDBJ databases">
        <title>Whole genome sequence of Microlunatus phosphovorus NM-1.</title>
        <authorList>
            <person name="Hosoyama A."/>
            <person name="Sasaki K."/>
            <person name="Harada T."/>
            <person name="Igarashi R."/>
            <person name="Kawakoshi A."/>
            <person name="Sasagawa M."/>
            <person name="Fukada J."/>
            <person name="Nakamura S."/>
            <person name="Katano Y."/>
            <person name="Hanada S."/>
            <person name="Kamagata Y."/>
            <person name="Nakamura N."/>
            <person name="Yamazaki S."/>
            <person name="Fujita N."/>
        </authorList>
    </citation>
    <scope>NUCLEOTIDE SEQUENCE [LARGE SCALE GENOMIC DNA]</scope>
    <source>
        <strain evidence="2">ATCC 700054 / DSM 10555 / JCM 9379 / NBRC 101784 / NCIMB 13414 / VKM Ac-1990 / NM-1</strain>
    </source>
</reference>
<organism evidence="1 2">
    <name type="scientific">Microlunatus phosphovorus (strain ATCC 700054 / DSM 10555 / JCM 9379 / NBRC 101784 / NCIMB 13414 / VKM Ac-1990 / NM-1)</name>
    <dbReference type="NCBI Taxonomy" id="1032480"/>
    <lineage>
        <taxon>Bacteria</taxon>
        <taxon>Bacillati</taxon>
        <taxon>Actinomycetota</taxon>
        <taxon>Actinomycetes</taxon>
        <taxon>Propionibacteriales</taxon>
        <taxon>Propionibacteriaceae</taxon>
        <taxon>Microlunatus</taxon>
    </lineage>
</organism>
<dbReference type="AlphaFoldDB" id="F5XJM2"/>
<dbReference type="OrthoDB" id="5197694at2"/>
<keyword evidence="2" id="KW-1185">Reference proteome</keyword>
<dbReference type="EMBL" id="AP012204">
    <property type="protein sequence ID" value="BAK35922.1"/>
    <property type="molecule type" value="Genomic_DNA"/>
</dbReference>
<dbReference type="KEGG" id="mph:MLP_29080"/>
<dbReference type="HOGENOM" id="CLU_908547_0_0_11"/>
<dbReference type="Proteomes" id="UP000007947">
    <property type="component" value="Chromosome"/>
</dbReference>
<dbReference type="RefSeq" id="WP_013863791.1">
    <property type="nucleotide sequence ID" value="NC_015635.1"/>
</dbReference>
<proteinExistence type="predicted"/>
<evidence type="ECO:0000313" key="2">
    <source>
        <dbReference type="Proteomes" id="UP000007947"/>
    </source>
</evidence>
<protein>
    <submittedName>
        <fullName evidence="1">Uncharacterized protein</fullName>
    </submittedName>
</protein>
<evidence type="ECO:0000313" key="1">
    <source>
        <dbReference type="EMBL" id="BAK35922.1"/>
    </source>
</evidence>